<evidence type="ECO:0000256" key="1">
    <source>
        <dbReference type="SAM" id="MobiDB-lite"/>
    </source>
</evidence>
<dbReference type="Gene3D" id="2.60.120.200">
    <property type="match status" value="1"/>
</dbReference>
<evidence type="ECO:0000313" key="2">
    <source>
        <dbReference type="EMBL" id="PYI23169.1"/>
    </source>
</evidence>
<reference evidence="2 3" key="1">
    <citation type="submission" date="2018-02" db="EMBL/GenBank/DDBJ databases">
        <title>The genomes of Aspergillus section Nigri reveals drivers in fungal speciation.</title>
        <authorList>
            <consortium name="DOE Joint Genome Institute"/>
            <person name="Vesth T.C."/>
            <person name="Nybo J."/>
            <person name="Theobald S."/>
            <person name="Brandl J."/>
            <person name="Frisvad J.C."/>
            <person name="Nielsen K.F."/>
            <person name="Lyhne E.K."/>
            <person name="Kogle M.E."/>
            <person name="Kuo A."/>
            <person name="Riley R."/>
            <person name="Clum A."/>
            <person name="Nolan M."/>
            <person name="Lipzen A."/>
            <person name="Salamov A."/>
            <person name="Henrissat B."/>
            <person name="Wiebenga A."/>
            <person name="De vries R.P."/>
            <person name="Grigoriev I.V."/>
            <person name="Mortensen U.H."/>
            <person name="Andersen M.R."/>
            <person name="Baker S.E."/>
        </authorList>
    </citation>
    <scope>NUCLEOTIDE SEQUENCE [LARGE SCALE GENOMIC DNA]</scope>
    <source>
        <strain evidence="2 3">CBS 115571</strain>
    </source>
</reference>
<keyword evidence="3" id="KW-1185">Reference proteome</keyword>
<dbReference type="Pfam" id="PF07081">
    <property type="entry name" value="DUF1349"/>
    <property type="match status" value="1"/>
</dbReference>
<dbReference type="PANTHER" id="PTHR35332:SF2">
    <property type="entry name" value="REGULATION OF ENOLASE PROTEIN 1"/>
    <property type="match status" value="1"/>
</dbReference>
<feature type="region of interest" description="Disordered" evidence="1">
    <location>
        <begin position="1"/>
        <end position="22"/>
    </location>
</feature>
<sequence>MPEWQTQHTTAPLPTPSDLSSSFSLRAPPATDLWASPPGTCIFTAPFIYQAMPLASFRRARVTIAAGLAEKPYAQAGLALLLPQSDGQRRWVKTGLEVLEGRRVLATVGRDRWPDCSLVPADHELGRVTMELIRQENNLIVSRVKRTENGEGEREVLRELGWVFAPSIGDLIQEECWVGVFVANPSGEADAFDVWFEGLAVEGMEDGL</sequence>
<dbReference type="InterPro" id="IPR009784">
    <property type="entry name" value="DUF1349"/>
</dbReference>
<name>A0A2V5HFJ6_ASPV1</name>
<dbReference type="AlphaFoldDB" id="A0A2V5HFJ6"/>
<gene>
    <name evidence="2" type="ORF">BO99DRAFT_419536</name>
</gene>
<dbReference type="OMA" id="DVWSKPP"/>
<accession>A0A2V5HFJ6</accession>
<organism evidence="2 3">
    <name type="scientific">Aspergillus violaceofuscus (strain CBS 115571)</name>
    <dbReference type="NCBI Taxonomy" id="1450538"/>
    <lineage>
        <taxon>Eukaryota</taxon>
        <taxon>Fungi</taxon>
        <taxon>Dikarya</taxon>
        <taxon>Ascomycota</taxon>
        <taxon>Pezizomycotina</taxon>
        <taxon>Eurotiomycetes</taxon>
        <taxon>Eurotiomycetidae</taxon>
        <taxon>Eurotiales</taxon>
        <taxon>Aspergillaceae</taxon>
        <taxon>Aspergillus</taxon>
    </lineage>
</organism>
<dbReference type="Proteomes" id="UP000249829">
    <property type="component" value="Unassembled WGS sequence"/>
</dbReference>
<evidence type="ECO:0000313" key="3">
    <source>
        <dbReference type="Proteomes" id="UP000249829"/>
    </source>
</evidence>
<proteinExistence type="predicted"/>
<dbReference type="EMBL" id="KZ825107">
    <property type="protein sequence ID" value="PYI23169.1"/>
    <property type="molecule type" value="Genomic_DNA"/>
</dbReference>
<dbReference type="STRING" id="1450538.A0A2V5HFJ6"/>
<dbReference type="PANTHER" id="PTHR35332">
    <property type="entry name" value="REGULATION OF ENOLASE PROTEIN 1"/>
    <property type="match status" value="1"/>
</dbReference>
<protein>
    <submittedName>
        <fullName evidence="2">Uncharacterized protein</fullName>
    </submittedName>
</protein>